<dbReference type="SMART" id="SM01126">
    <property type="entry name" value="DDE_Tnp_IS1595"/>
    <property type="match status" value="1"/>
</dbReference>
<reference evidence="2 3" key="1">
    <citation type="submission" date="2018-06" db="EMBL/GenBank/DDBJ databases">
        <title>Complete genome sequence of Paracoccus mutanolyticus strain RSP-02 isolated from cellulosic waste.</title>
        <authorList>
            <person name="Amrutha R.N."/>
            <person name="Shrivastav A."/>
            <person name="Buddana S.K."/>
            <person name="Deshpande U."/>
            <person name="Prakasham R.S."/>
        </authorList>
    </citation>
    <scope>NUCLEOTIDE SEQUENCE [LARGE SCALE GENOMIC DNA]</scope>
    <source>
        <strain evidence="2 3">RSP-02</strain>
    </source>
</reference>
<dbReference type="Pfam" id="PF12760">
    <property type="entry name" value="Zn_ribbon_IS1595"/>
    <property type="match status" value="1"/>
</dbReference>
<accession>A0ABN5MBU6</accession>
<dbReference type="Proteomes" id="UP000249922">
    <property type="component" value="Chromosome"/>
</dbReference>
<dbReference type="Pfam" id="PF12762">
    <property type="entry name" value="DDE_Tnp_IS1595"/>
    <property type="match status" value="1"/>
</dbReference>
<feature type="domain" description="ISXO2-like transposase" evidence="1">
    <location>
        <begin position="138"/>
        <end position="285"/>
    </location>
</feature>
<sequence length="320" mass="35794">MAQHFLLSAAARTLSLKVIFSDGEEAAYRRFCRLRWPETDGAPVCPACGCADVYDLTTRRRFKCAACHRQFSVTSGTIFASRKLSFVDLLGAICLFVNAAKGLSAVQLSRDLDVQHKTAFVLMHKLREAMTTEIRDMRLTGEVEVDGAAFGGHVRPANLRDERVDRRLLGNRSGKRHVVVVLRQRGGRTVTRTFLREGLGVDFVREQTASGTVVSADEGTHWDLLEPDFDMQRINHSEAYSLNGAHTNGAESYFSRLRRMIGGQHLRVEGRYLDAYATHAAWLEDHREESNGCLADRLIGGALAVPVSRAWKGYWQRRAA</sequence>
<dbReference type="InterPro" id="IPR024442">
    <property type="entry name" value="Transposase_Zn_ribbon"/>
</dbReference>
<dbReference type="NCBIfam" id="NF033547">
    <property type="entry name" value="transpos_IS1595"/>
    <property type="match status" value="1"/>
</dbReference>
<evidence type="ECO:0000313" key="2">
    <source>
        <dbReference type="EMBL" id="AWX94558.1"/>
    </source>
</evidence>
<organism evidence="2 3">
    <name type="scientific">Paracoccus mutanolyticus</name>
    <dbReference type="NCBI Taxonomy" id="1499308"/>
    <lineage>
        <taxon>Bacteria</taxon>
        <taxon>Pseudomonadati</taxon>
        <taxon>Pseudomonadota</taxon>
        <taxon>Alphaproteobacteria</taxon>
        <taxon>Rhodobacterales</taxon>
        <taxon>Paracoccaceae</taxon>
        <taxon>Paracoccus</taxon>
    </lineage>
</organism>
<proteinExistence type="predicted"/>
<evidence type="ECO:0000313" key="3">
    <source>
        <dbReference type="Proteomes" id="UP000249922"/>
    </source>
</evidence>
<name>A0ABN5MBU6_9RHOB</name>
<gene>
    <name evidence="2" type="ORF">DPM13_18440</name>
</gene>
<dbReference type="RefSeq" id="WP_112888817.1">
    <property type="nucleotide sequence ID" value="NZ_CP030239.1"/>
</dbReference>
<dbReference type="EMBL" id="CP030239">
    <property type="protein sequence ID" value="AWX94558.1"/>
    <property type="molecule type" value="Genomic_DNA"/>
</dbReference>
<evidence type="ECO:0000259" key="1">
    <source>
        <dbReference type="SMART" id="SM01126"/>
    </source>
</evidence>
<protein>
    <submittedName>
        <fullName evidence="2">IS1595 family transposase</fullName>
    </submittedName>
</protein>
<dbReference type="InterPro" id="IPR024445">
    <property type="entry name" value="Tnp_ISXO2-like"/>
</dbReference>
<keyword evidence="3" id="KW-1185">Reference proteome</keyword>